<sequence length="84" mass="8444">MCLGGVSALLPSDGGGPSLASKLQGVVEAPKAADPTMDDESAAALAGSAWGPWRGLGTCSPCSRLRLKAKRKVGWTVKVMCSAG</sequence>
<reference evidence="1 2" key="1">
    <citation type="submission" date="2019-10" db="EMBL/GenBank/DDBJ databases">
        <authorList>
            <person name="Wolf R A."/>
        </authorList>
    </citation>
    <scope>NUCLEOTIDE SEQUENCE [LARGE SCALE GENOMIC DNA]</scope>
    <source>
        <strain evidence="1">Collinsella_aerofaciens_MC2</strain>
    </source>
</reference>
<organism evidence="1 2">
    <name type="scientific">Collinsella aerofaciens</name>
    <dbReference type="NCBI Taxonomy" id="74426"/>
    <lineage>
        <taxon>Bacteria</taxon>
        <taxon>Bacillati</taxon>
        <taxon>Actinomycetota</taxon>
        <taxon>Coriobacteriia</taxon>
        <taxon>Coriobacteriales</taxon>
        <taxon>Coriobacteriaceae</taxon>
        <taxon>Collinsella</taxon>
    </lineage>
</organism>
<dbReference type="AlphaFoldDB" id="A0A5K1IY14"/>
<evidence type="ECO:0000313" key="2">
    <source>
        <dbReference type="Proteomes" id="UP000361836"/>
    </source>
</evidence>
<evidence type="ECO:0000313" key="1">
    <source>
        <dbReference type="EMBL" id="VWL93804.1"/>
    </source>
</evidence>
<keyword evidence="2" id="KW-1185">Reference proteome</keyword>
<proteinExistence type="predicted"/>
<gene>
    <name evidence="1" type="ORF">KCJAJFAP_02215</name>
</gene>
<dbReference type="Proteomes" id="UP000361836">
    <property type="component" value="Unassembled WGS sequence"/>
</dbReference>
<accession>A0A5K1IY14</accession>
<protein>
    <submittedName>
        <fullName evidence="1">Uncharacterized protein</fullName>
    </submittedName>
</protein>
<dbReference type="EMBL" id="CABWIE010000015">
    <property type="protein sequence ID" value="VWL93804.1"/>
    <property type="molecule type" value="Genomic_DNA"/>
</dbReference>
<name>A0A5K1IY14_9ACTN</name>